<dbReference type="Gene3D" id="2.40.20.10">
    <property type="entry name" value="Plasminogen Kringle 4"/>
    <property type="match status" value="4"/>
</dbReference>
<dbReference type="FunFam" id="2.40.20.10:FF:000004">
    <property type="entry name" value="Hepatocyte growth factor"/>
    <property type="match status" value="1"/>
</dbReference>
<evidence type="ECO:0000313" key="19">
    <source>
        <dbReference type="Ensembl" id="ENSVKKP00000028538.1"/>
    </source>
</evidence>
<dbReference type="GO" id="GO:0048012">
    <property type="term" value="P:hepatocyte growth factor receptor signaling pathway"/>
    <property type="evidence" value="ECO:0007669"/>
    <property type="project" value="TreeGrafter"/>
</dbReference>
<dbReference type="SMART" id="SM00473">
    <property type="entry name" value="PAN_AP"/>
    <property type="match status" value="1"/>
</dbReference>
<dbReference type="FunFam" id="2.40.20.10:FF:000008">
    <property type="entry name" value="Hepatocyte growth factor"/>
    <property type="match status" value="1"/>
</dbReference>
<dbReference type="PROSITE" id="PS00021">
    <property type="entry name" value="KRINGLE_1"/>
    <property type="match status" value="4"/>
</dbReference>
<dbReference type="Gene3D" id="3.50.4.10">
    <property type="entry name" value="Hepatocyte Growth Factor"/>
    <property type="match status" value="1"/>
</dbReference>
<name>A0A8D2LVW0_VARKO</name>
<keyword evidence="9" id="KW-0325">Glycoprotein</keyword>
<evidence type="ECO:0000256" key="3">
    <source>
        <dbReference type="ARBA" id="ARBA00022542"/>
    </source>
</evidence>
<dbReference type="SMART" id="SM00020">
    <property type="entry name" value="Tryp_SPc"/>
    <property type="match status" value="1"/>
</dbReference>
<evidence type="ECO:0000259" key="17">
    <source>
        <dbReference type="PROSITE" id="PS50240"/>
    </source>
</evidence>
<dbReference type="PROSITE" id="PS50070">
    <property type="entry name" value="KRINGLE_2"/>
    <property type="match status" value="4"/>
</dbReference>
<dbReference type="FunFam" id="2.40.10.10:FF:000023">
    <property type="entry name" value="Hepatocyte growth factor"/>
    <property type="match status" value="1"/>
</dbReference>
<dbReference type="CDD" id="cd00190">
    <property type="entry name" value="Tryp_SPc"/>
    <property type="match status" value="1"/>
</dbReference>
<feature type="disulfide bond" evidence="15">
    <location>
        <begin position="362"/>
        <end position="385"/>
    </location>
</feature>
<keyword evidence="10" id="KW-0873">Pyrrolidone carboxylic acid</keyword>
<evidence type="ECO:0000256" key="1">
    <source>
        <dbReference type="ARBA" id="ARBA00009228"/>
    </source>
</evidence>
<dbReference type="InterPro" id="IPR003609">
    <property type="entry name" value="Pan_app"/>
</dbReference>
<accession>A0A8D2LVW0</accession>
<dbReference type="PROSITE" id="PS50240">
    <property type="entry name" value="TRYPSIN_DOM"/>
    <property type="match status" value="1"/>
</dbReference>
<keyword evidence="6" id="KW-0677">Repeat</keyword>
<dbReference type="PANTHER" id="PTHR24261">
    <property type="entry name" value="PLASMINOGEN-RELATED"/>
    <property type="match status" value="1"/>
</dbReference>
<dbReference type="CDD" id="cd00108">
    <property type="entry name" value="KR"/>
    <property type="match status" value="3"/>
</dbReference>
<dbReference type="Pfam" id="PF00051">
    <property type="entry name" value="Kringle"/>
    <property type="match status" value="4"/>
</dbReference>
<dbReference type="FunFam" id="2.40.10.10:FF:000026">
    <property type="entry name" value="Hepatocyte growth factor"/>
    <property type="match status" value="1"/>
</dbReference>
<dbReference type="GO" id="GO:0048513">
    <property type="term" value="P:animal organ development"/>
    <property type="evidence" value="ECO:0007669"/>
    <property type="project" value="UniProtKB-ARBA"/>
</dbReference>
<dbReference type="Ensembl" id="ENSVKKT00000029220.1">
    <property type="protein sequence ID" value="ENSVKKP00000028538.1"/>
    <property type="gene ID" value="ENSVKKG00000018441.1"/>
</dbReference>
<feature type="disulfide bond" evidence="15">
    <location>
        <begin position="268"/>
        <end position="291"/>
    </location>
</feature>
<evidence type="ECO:0000256" key="14">
    <source>
        <dbReference type="ARBA" id="ARBA00045210"/>
    </source>
</evidence>
<dbReference type="GO" id="GO:0005615">
    <property type="term" value="C:extracellular space"/>
    <property type="evidence" value="ECO:0007669"/>
    <property type="project" value="TreeGrafter"/>
</dbReference>
<keyword evidence="5" id="KW-0732">Signal</keyword>
<evidence type="ECO:0000313" key="20">
    <source>
        <dbReference type="Proteomes" id="UP000694545"/>
    </source>
</evidence>
<dbReference type="InterPro" id="IPR013806">
    <property type="entry name" value="Kringle-like"/>
</dbReference>
<dbReference type="InterPro" id="IPR027284">
    <property type="entry name" value="Hepatocyte_GF"/>
</dbReference>
<dbReference type="Proteomes" id="UP000694545">
    <property type="component" value="Unplaced"/>
</dbReference>
<dbReference type="PRINTS" id="PR00018">
    <property type="entry name" value="KRINGLE"/>
</dbReference>
<dbReference type="InterPro" id="IPR024174">
    <property type="entry name" value="HGF/MST1"/>
</dbReference>
<feature type="disulfide bond" evidence="15">
    <location>
        <begin position="240"/>
        <end position="279"/>
    </location>
</feature>
<evidence type="ECO:0000256" key="7">
    <source>
        <dbReference type="ARBA" id="ARBA00023030"/>
    </source>
</evidence>
<proteinExistence type="inferred from homology"/>
<evidence type="ECO:0000256" key="8">
    <source>
        <dbReference type="ARBA" id="ARBA00023157"/>
    </source>
</evidence>
<feature type="domain" description="Kringle" evidence="16">
    <location>
        <begin position="398"/>
        <end position="473"/>
    </location>
</feature>
<dbReference type="AlphaFoldDB" id="A0A8D2LVW0"/>
<dbReference type="PROSITE" id="PS50948">
    <property type="entry name" value="PAN"/>
    <property type="match status" value="1"/>
</dbReference>
<dbReference type="InterPro" id="IPR038178">
    <property type="entry name" value="Kringle_sf"/>
</dbReference>
<dbReference type="SMART" id="SM00130">
    <property type="entry name" value="KR"/>
    <property type="match status" value="4"/>
</dbReference>
<evidence type="ECO:0000256" key="2">
    <source>
        <dbReference type="ARBA" id="ARBA00021784"/>
    </source>
</evidence>
<dbReference type="InterPro" id="IPR009003">
    <property type="entry name" value="Peptidase_S1_PA"/>
</dbReference>
<evidence type="ECO:0000259" key="16">
    <source>
        <dbReference type="PROSITE" id="PS50070"/>
    </source>
</evidence>
<dbReference type="GO" id="GO:0022603">
    <property type="term" value="P:regulation of anatomical structure morphogenesis"/>
    <property type="evidence" value="ECO:0007669"/>
    <property type="project" value="UniProtKB-ARBA"/>
</dbReference>
<dbReference type="SUPFAM" id="SSF57414">
    <property type="entry name" value="Hairpin loop containing domain-like"/>
    <property type="match status" value="1"/>
</dbReference>
<comment type="similarity">
    <text evidence="1">Belongs to the peptidase S1 family. Snake venom subfamily.</text>
</comment>
<dbReference type="PRINTS" id="PR00722">
    <property type="entry name" value="CHYMOTRYPSIN"/>
</dbReference>
<feature type="domain" description="Kringle" evidence="16">
    <location>
        <begin position="135"/>
        <end position="214"/>
    </location>
</feature>
<evidence type="ECO:0000256" key="6">
    <source>
        <dbReference type="ARBA" id="ARBA00022737"/>
    </source>
</evidence>
<feature type="domain" description="Peptidase S1" evidence="17">
    <location>
        <begin position="507"/>
        <end position="735"/>
    </location>
</feature>
<evidence type="ECO:0000256" key="4">
    <source>
        <dbReference type="ARBA" id="ARBA00022572"/>
    </source>
</evidence>
<dbReference type="FunFam" id="2.40.20.10:FF:000047">
    <property type="entry name" value="Hepatocyte growth factor"/>
    <property type="match status" value="1"/>
</dbReference>
<dbReference type="PIRSF" id="PIRSF500183">
    <property type="entry name" value="Hepatocyte_GF"/>
    <property type="match status" value="1"/>
</dbReference>
<dbReference type="Gene3D" id="2.40.10.10">
    <property type="entry name" value="Trypsin-like serine proteases"/>
    <property type="match status" value="2"/>
</dbReference>
<evidence type="ECO:0000259" key="18">
    <source>
        <dbReference type="PROSITE" id="PS50948"/>
    </source>
</evidence>
<protein>
    <recommendedName>
        <fullName evidence="2">Hepatocyte growth factor</fullName>
    </recommendedName>
    <alternativeName>
        <fullName evidence="13">Hepatopoietin-A</fullName>
    </alternativeName>
    <alternativeName>
        <fullName evidence="12">Scatter factor</fullName>
    </alternativeName>
</protein>
<feature type="domain" description="Apple" evidence="18">
    <location>
        <begin position="30"/>
        <end position="131"/>
    </location>
</feature>
<comment type="caution">
    <text evidence="15">Lacks conserved residue(s) required for the propagation of feature annotation.</text>
</comment>
<dbReference type="InterPro" id="IPR050759">
    <property type="entry name" value="Serine_protease_kringle"/>
</dbReference>
<dbReference type="PANTHER" id="PTHR24261:SF8">
    <property type="entry name" value="HEPATOCYTE GROWTH FACTOR"/>
    <property type="match status" value="1"/>
</dbReference>
<dbReference type="FunFam" id="3.50.4.10:FF:000006">
    <property type="entry name" value="Hepatocyte growth factor"/>
    <property type="match status" value="1"/>
</dbReference>
<keyword evidence="8 15" id="KW-1015">Disulfide bond</keyword>
<sequence length="739" mass="84141">MALAATENTPEENSTYALLPFLCYHSINTCIYVMVSSAEGKGKRNALHDYRKTADTLLMRIDKTLKVKTKLLNTTEQCAKRCNRNKGFPFSCKAFAFDKTIKRCHWLSFTSQENGVRSRQDNTFDLYEKKDYVRNCIVGKGGNYKGTISVTKSGIKCQAWNSAIPHEHSFLPSSYRGKDLRENYCRNPRGEEGGPWCFTSNPMIRHEVCDIPLCSEVECMTCNGEGYRGPMDHTETGKECQRWDLQRPHRHPFRPEKYPDKGFDDNYCRNPDGKPRPWCYTLDPNTRWEFCSIKTCAQNVVNNSATLSETTECIRGQGEGYRGTVNTIWSGTECQRWDSQTPHQHNITPENFKCKDLRENYCRNPDGAEAPWCFTTNPKIRIGYCSQIPKCDVPNEQDCYRGNGANYMGNLARTRFGLTCSMWNENIQDLRREPDTRKLKRNYCRNPDEDAHGPWCYTSDSRIPWDYCPISRCKLCTSMTSDHKMMENSDHLRFAVIPCASTKQLRVVNGIPTQPDKGWMVSLKDSRGRHFCGGSLVKEDWVLTAKQCFPSRYNLKDYQAWLGIHNIERTHEEKHKQVLNISQLVYGPKGSDLVLLKLSRPAVSSDAVAIIRGPISGCTIPENTTCSVYGWGHTGSSNFDGQLQEANMIIVGNERCNQDFGGSIVMKESEMCARAESIGSGTCERDYGGPLVCEQNRMKIVVGVIIPGRGCAIPKRPGIFVRVAFYSKWIHKILMTYRS</sequence>
<feature type="domain" description="Kringle" evidence="16">
    <location>
        <begin position="218"/>
        <end position="296"/>
    </location>
</feature>
<dbReference type="GO" id="GO:0051239">
    <property type="term" value="P:regulation of multicellular organismal process"/>
    <property type="evidence" value="ECO:0007669"/>
    <property type="project" value="UniProtKB-ARBA"/>
</dbReference>
<dbReference type="Pfam" id="PF00089">
    <property type="entry name" value="Trypsin"/>
    <property type="match status" value="1"/>
</dbReference>
<comment type="subunit">
    <text evidence="11">Dimer of an alpha chain and a beta chain linked by a disulfide bond. Interacts with SRPX2; the interaction increases HGF mitogenic activity.</text>
</comment>
<evidence type="ECO:0000256" key="12">
    <source>
        <dbReference type="ARBA" id="ARBA00031997"/>
    </source>
</evidence>
<dbReference type="FunFam" id="2.40.20.10:FF:000007">
    <property type="entry name" value="Hepatocyte growth factor"/>
    <property type="match status" value="1"/>
</dbReference>
<dbReference type="CDD" id="cd01099">
    <property type="entry name" value="PAN_AP_HGF"/>
    <property type="match status" value="1"/>
</dbReference>
<keyword evidence="3" id="KW-0721">Serine protease homolog</keyword>
<evidence type="ECO:0000256" key="11">
    <source>
        <dbReference type="ARBA" id="ARBA00025867"/>
    </source>
</evidence>
<dbReference type="SUPFAM" id="SSF50494">
    <property type="entry name" value="Trypsin-like serine proteases"/>
    <property type="match status" value="1"/>
</dbReference>
<evidence type="ECO:0000256" key="5">
    <source>
        <dbReference type="ARBA" id="ARBA00022729"/>
    </source>
</evidence>
<dbReference type="GO" id="GO:0043066">
    <property type="term" value="P:negative regulation of apoptotic process"/>
    <property type="evidence" value="ECO:0007669"/>
    <property type="project" value="UniProtKB-ARBA"/>
</dbReference>
<dbReference type="GO" id="GO:0008083">
    <property type="term" value="F:growth factor activity"/>
    <property type="evidence" value="ECO:0007669"/>
    <property type="project" value="UniProtKB-KW"/>
</dbReference>
<evidence type="ECO:0000256" key="13">
    <source>
        <dbReference type="ARBA" id="ARBA00033078"/>
    </source>
</evidence>
<organism evidence="19 20">
    <name type="scientific">Varanus komodoensis</name>
    <name type="common">Komodo dragon</name>
    <dbReference type="NCBI Taxonomy" id="61221"/>
    <lineage>
        <taxon>Eukaryota</taxon>
        <taxon>Metazoa</taxon>
        <taxon>Chordata</taxon>
        <taxon>Craniata</taxon>
        <taxon>Vertebrata</taxon>
        <taxon>Euteleostomi</taxon>
        <taxon>Lepidosauria</taxon>
        <taxon>Squamata</taxon>
        <taxon>Bifurcata</taxon>
        <taxon>Unidentata</taxon>
        <taxon>Episquamata</taxon>
        <taxon>Toxicofera</taxon>
        <taxon>Anguimorpha</taxon>
        <taxon>Paleoanguimorpha</taxon>
        <taxon>Varanoidea</taxon>
        <taxon>Varanidae</taxon>
        <taxon>Varanus</taxon>
    </lineage>
</organism>
<keyword evidence="4 15" id="KW-0420">Kringle</keyword>
<reference evidence="19" key="1">
    <citation type="submission" date="2025-08" db="UniProtKB">
        <authorList>
            <consortium name="Ensembl"/>
        </authorList>
    </citation>
    <scope>IDENTIFICATION</scope>
</reference>
<keyword evidence="7" id="KW-0339">Growth factor</keyword>
<dbReference type="InterPro" id="IPR000001">
    <property type="entry name" value="Kringle"/>
</dbReference>
<dbReference type="InterPro" id="IPR001254">
    <property type="entry name" value="Trypsin_dom"/>
</dbReference>
<dbReference type="InterPro" id="IPR001314">
    <property type="entry name" value="Peptidase_S1A"/>
</dbReference>
<comment type="function">
    <text evidence="14">Potent mitogen for mature parenchymal hepatocyte cells, seems to be a hepatotrophic factor, and acts as a growth factor for a broad spectrum of tissues and cell types. Activating ligand for the receptor tyrosine kinase MET by binding to it and promoting its dimerization. Activates MAPK signaling following TMPRSS13 cleavage and activation.</text>
</comment>
<dbReference type="GO" id="GO:0006508">
    <property type="term" value="P:proteolysis"/>
    <property type="evidence" value="ECO:0007669"/>
    <property type="project" value="InterPro"/>
</dbReference>
<reference evidence="19" key="2">
    <citation type="submission" date="2025-09" db="UniProtKB">
        <authorList>
            <consortium name="Ensembl"/>
        </authorList>
    </citation>
    <scope>IDENTIFICATION</scope>
</reference>
<dbReference type="InterPro" id="IPR043504">
    <property type="entry name" value="Peptidase_S1_PA_chymotrypsin"/>
</dbReference>
<feature type="disulfide bond" evidence="15">
    <location>
        <begin position="334"/>
        <end position="373"/>
    </location>
</feature>
<dbReference type="InterPro" id="IPR018056">
    <property type="entry name" value="Kringle_CS"/>
</dbReference>
<evidence type="ECO:0000256" key="9">
    <source>
        <dbReference type="ARBA" id="ARBA00023180"/>
    </source>
</evidence>
<dbReference type="PIRSF" id="PIRSF001152">
    <property type="entry name" value="HGF_MST1"/>
    <property type="match status" value="1"/>
</dbReference>
<dbReference type="OMA" id="CNIKVCE"/>
<dbReference type="Pfam" id="PF00024">
    <property type="entry name" value="PAN_1"/>
    <property type="match status" value="1"/>
</dbReference>
<keyword evidence="20" id="KW-1185">Reference proteome</keyword>
<feature type="domain" description="Kringle" evidence="16">
    <location>
        <begin position="312"/>
        <end position="391"/>
    </location>
</feature>
<feature type="disulfide bond" evidence="15">
    <location>
        <begin position="219"/>
        <end position="296"/>
    </location>
</feature>
<evidence type="ECO:0000256" key="10">
    <source>
        <dbReference type="ARBA" id="ARBA00023283"/>
    </source>
</evidence>
<dbReference type="GO" id="GO:0004252">
    <property type="term" value="F:serine-type endopeptidase activity"/>
    <property type="evidence" value="ECO:0007669"/>
    <property type="project" value="InterPro"/>
</dbReference>
<dbReference type="SUPFAM" id="SSF57440">
    <property type="entry name" value="Kringle-like"/>
    <property type="match status" value="4"/>
</dbReference>
<evidence type="ECO:0000256" key="15">
    <source>
        <dbReference type="PROSITE-ProRule" id="PRU00121"/>
    </source>
</evidence>